<dbReference type="RefSeq" id="XP_001435312.1">
    <property type="nucleotide sequence ID" value="XM_001435275.1"/>
</dbReference>
<gene>
    <name evidence="1" type="ORF">GSPATT00036696001</name>
</gene>
<dbReference type="OrthoDB" id="299735at2759"/>
<proteinExistence type="predicted"/>
<sequence>MRLKYCKQQLISNNFEYNMIYQMINILNSANLENCLFMFKDLKWMFQKQKLYVNPNKKIEIVFSTHIAIFSVSFMFNEKFAEIIQKGIKNNRSQLLSNKRKNTAVFTFKLKQKVNDKIMLNKAMLHAVTKQGLNSLKIELQIKVNIGILESQIQDSIMKSSIKQIGMIKYWITNNSVDQL</sequence>
<dbReference type="GeneID" id="5021097"/>
<dbReference type="HOGENOM" id="CLU_1499095_0_0_1"/>
<dbReference type="Proteomes" id="UP000000600">
    <property type="component" value="Unassembled WGS sequence"/>
</dbReference>
<evidence type="ECO:0000313" key="1">
    <source>
        <dbReference type="EMBL" id="CAK67915.1"/>
    </source>
</evidence>
<keyword evidence="2" id="KW-1185">Reference proteome</keyword>
<dbReference type="InParanoid" id="A0CAU8"/>
<dbReference type="AlphaFoldDB" id="A0CAU8"/>
<reference evidence="1 2" key="1">
    <citation type="journal article" date="2006" name="Nature">
        <title>Global trends of whole-genome duplications revealed by the ciliate Paramecium tetraurelia.</title>
        <authorList>
            <consortium name="Genoscope"/>
            <person name="Aury J.-M."/>
            <person name="Jaillon O."/>
            <person name="Duret L."/>
            <person name="Noel B."/>
            <person name="Jubin C."/>
            <person name="Porcel B.M."/>
            <person name="Segurens B."/>
            <person name="Daubin V."/>
            <person name="Anthouard V."/>
            <person name="Aiach N."/>
            <person name="Arnaiz O."/>
            <person name="Billaut A."/>
            <person name="Beisson J."/>
            <person name="Blanc I."/>
            <person name="Bouhouche K."/>
            <person name="Camara F."/>
            <person name="Duharcourt S."/>
            <person name="Guigo R."/>
            <person name="Gogendeau D."/>
            <person name="Katinka M."/>
            <person name="Keller A.-M."/>
            <person name="Kissmehl R."/>
            <person name="Klotz C."/>
            <person name="Koll F."/>
            <person name="Le Moue A."/>
            <person name="Lepere C."/>
            <person name="Malinsky S."/>
            <person name="Nowacki M."/>
            <person name="Nowak J.K."/>
            <person name="Plattner H."/>
            <person name="Poulain J."/>
            <person name="Ruiz F."/>
            <person name="Serrano V."/>
            <person name="Zagulski M."/>
            <person name="Dessen P."/>
            <person name="Betermier M."/>
            <person name="Weissenbach J."/>
            <person name="Scarpelli C."/>
            <person name="Schachter V."/>
            <person name="Sperling L."/>
            <person name="Meyer E."/>
            <person name="Cohen J."/>
            <person name="Wincker P."/>
        </authorList>
    </citation>
    <scope>NUCLEOTIDE SEQUENCE [LARGE SCALE GENOMIC DNA]</scope>
    <source>
        <strain evidence="1 2">Stock d4-2</strain>
    </source>
</reference>
<dbReference type="EMBL" id="CT868055">
    <property type="protein sequence ID" value="CAK67915.1"/>
    <property type="molecule type" value="Genomic_DNA"/>
</dbReference>
<protein>
    <submittedName>
        <fullName evidence="1">Uncharacterized protein</fullName>
    </submittedName>
</protein>
<evidence type="ECO:0000313" key="2">
    <source>
        <dbReference type="Proteomes" id="UP000000600"/>
    </source>
</evidence>
<name>A0CAU8_PARTE</name>
<organism evidence="1 2">
    <name type="scientific">Paramecium tetraurelia</name>
    <dbReference type="NCBI Taxonomy" id="5888"/>
    <lineage>
        <taxon>Eukaryota</taxon>
        <taxon>Sar</taxon>
        <taxon>Alveolata</taxon>
        <taxon>Ciliophora</taxon>
        <taxon>Intramacronucleata</taxon>
        <taxon>Oligohymenophorea</taxon>
        <taxon>Peniculida</taxon>
        <taxon>Parameciidae</taxon>
        <taxon>Paramecium</taxon>
    </lineage>
</organism>
<dbReference type="OMA" id="KVNDKIM"/>
<dbReference type="KEGG" id="ptm:GSPATT00036696001"/>
<accession>A0CAU8</accession>